<dbReference type="PROSITE" id="PS51257">
    <property type="entry name" value="PROKAR_LIPOPROTEIN"/>
    <property type="match status" value="1"/>
</dbReference>
<keyword evidence="8" id="KW-1185">Reference proteome</keyword>
<keyword evidence="4" id="KW-1015">Disulfide bond</keyword>
<name>A0A2T7G5V5_9RHOB</name>
<gene>
    <name evidence="7" type="ORF">DC366_11805</name>
</gene>
<comment type="caution">
    <text evidence="7">The sequence shown here is derived from an EMBL/GenBank/DDBJ whole genome shotgun (WGS) entry which is preliminary data.</text>
</comment>
<reference evidence="7 8" key="1">
    <citation type="submission" date="2018-04" db="EMBL/GenBank/DDBJ databases">
        <title>Pelagivirga bohaiensis gen. nov., sp. nov., a bacterium isolated from the Bohai Sea.</title>
        <authorList>
            <person name="Ji X."/>
        </authorList>
    </citation>
    <scope>NUCLEOTIDE SEQUENCE [LARGE SCALE GENOMIC DNA]</scope>
    <source>
        <strain evidence="7 8">BH-SD19</strain>
    </source>
</reference>
<organism evidence="7 8">
    <name type="scientific">Pelagivirga sediminicola</name>
    <dbReference type="NCBI Taxonomy" id="2170575"/>
    <lineage>
        <taxon>Bacteria</taxon>
        <taxon>Pseudomonadati</taxon>
        <taxon>Pseudomonadota</taxon>
        <taxon>Alphaproteobacteria</taxon>
        <taxon>Rhodobacterales</taxon>
        <taxon>Paracoccaceae</taxon>
        <taxon>Pelagivirga</taxon>
    </lineage>
</organism>
<dbReference type="InterPro" id="IPR004799">
    <property type="entry name" value="Periplasmic_diS_OxRdtase_DsbE"/>
</dbReference>
<dbReference type="PANTHER" id="PTHR42852:SF6">
    <property type="entry name" value="THIOL:DISULFIDE INTERCHANGE PROTEIN DSBE"/>
    <property type="match status" value="1"/>
</dbReference>
<dbReference type="SUPFAM" id="SSF52833">
    <property type="entry name" value="Thioredoxin-like"/>
    <property type="match status" value="1"/>
</dbReference>
<evidence type="ECO:0000313" key="7">
    <source>
        <dbReference type="EMBL" id="PVA09798.1"/>
    </source>
</evidence>
<dbReference type="InterPro" id="IPR050553">
    <property type="entry name" value="Thioredoxin_ResA/DsbE_sf"/>
</dbReference>
<proteinExistence type="inferred from homology"/>
<dbReference type="PANTHER" id="PTHR42852">
    <property type="entry name" value="THIOL:DISULFIDE INTERCHANGE PROTEIN DSBE"/>
    <property type="match status" value="1"/>
</dbReference>
<evidence type="ECO:0000313" key="8">
    <source>
        <dbReference type="Proteomes" id="UP000244446"/>
    </source>
</evidence>
<evidence type="ECO:0000259" key="6">
    <source>
        <dbReference type="PROSITE" id="PS51352"/>
    </source>
</evidence>
<accession>A0A2T7G5V5</accession>
<dbReference type="PROSITE" id="PS00194">
    <property type="entry name" value="THIOREDOXIN_1"/>
    <property type="match status" value="1"/>
</dbReference>
<dbReference type="InterPro" id="IPR036249">
    <property type="entry name" value="Thioredoxin-like_sf"/>
</dbReference>
<dbReference type="RefSeq" id="WP_108692421.1">
    <property type="nucleotide sequence ID" value="NZ_QCYH01000006.1"/>
</dbReference>
<feature type="domain" description="Thioredoxin" evidence="6">
    <location>
        <begin position="37"/>
        <end position="178"/>
    </location>
</feature>
<dbReference type="InterPro" id="IPR013740">
    <property type="entry name" value="Redoxin"/>
</dbReference>
<dbReference type="InterPro" id="IPR017937">
    <property type="entry name" value="Thioredoxin_CS"/>
</dbReference>
<evidence type="ECO:0000256" key="1">
    <source>
        <dbReference type="ARBA" id="ARBA00004196"/>
    </source>
</evidence>
<keyword evidence="5" id="KW-0676">Redox-active center</keyword>
<evidence type="ECO:0000256" key="3">
    <source>
        <dbReference type="ARBA" id="ARBA00022748"/>
    </source>
</evidence>
<dbReference type="GO" id="GO:0015036">
    <property type="term" value="F:disulfide oxidoreductase activity"/>
    <property type="evidence" value="ECO:0007669"/>
    <property type="project" value="InterPro"/>
</dbReference>
<dbReference type="Proteomes" id="UP000244446">
    <property type="component" value="Unassembled WGS sequence"/>
</dbReference>
<dbReference type="EMBL" id="QCYH01000006">
    <property type="protein sequence ID" value="PVA09798.1"/>
    <property type="molecule type" value="Genomic_DNA"/>
</dbReference>
<evidence type="ECO:0000256" key="2">
    <source>
        <dbReference type="ARBA" id="ARBA00007758"/>
    </source>
</evidence>
<dbReference type="GO" id="GO:0030288">
    <property type="term" value="C:outer membrane-bounded periplasmic space"/>
    <property type="evidence" value="ECO:0007669"/>
    <property type="project" value="InterPro"/>
</dbReference>
<evidence type="ECO:0000256" key="5">
    <source>
        <dbReference type="ARBA" id="ARBA00023284"/>
    </source>
</evidence>
<keyword evidence="3" id="KW-0201">Cytochrome c-type biogenesis</keyword>
<sequence>MARISPFMLAPPVLFACLAGLFYVGMQRGDPNALPSVFIGQPAPAVPERGLEGRTILADADLRSGDVTVVNFWASWCPPCRAEHPQLQAMSDAGLRVAGVNFKDEAGQADKYLKDEGDPFFALGFDPKGSTAIDWGVTAPPETFIVDGDGTVLFRFAGPLVGSDYEQRFRPALEEALAK</sequence>
<dbReference type="InterPro" id="IPR013766">
    <property type="entry name" value="Thioredoxin_domain"/>
</dbReference>
<dbReference type="GO" id="GO:0017004">
    <property type="term" value="P:cytochrome complex assembly"/>
    <property type="evidence" value="ECO:0007669"/>
    <property type="project" value="UniProtKB-KW"/>
</dbReference>
<protein>
    <submittedName>
        <fullName evidence="7">DsbE family thiol:disulfide interchange protein</fullName>
    </submittedName>
</protein>
<dbReference type="NCBIfam" id="TIGR00385">
    <property type="entry name" value="dsbE"/>
    <property type="match status" value="1"/>
</dbReference>
<comment type="subcellular location">
    <subcellularLocation>
        <location evidence="1">Cell envelope</location>
    </subcellularLocation>
</comment>
<dbReference type="Gene3D" id="3.40.30.10">
    <property type="entry name" value="Glutaredoxin"/>
    <property type="match status" value="1"/>
</dbReference>
<evidence type="ECO:0000256" key="4">
    <source>
        <dbReference type="ARBA" id="ARBA00023157"/>
    </source>
</evidence>
<dbReference type="Pfam" id="PF08534">
    <property type="entry name" value="Redoxin"/>
    <property type="match status" value="1"/>
</dbReference>
<comment type="similarity">
    <text evidence="2">Belongs to the thioredoxin family. DsbE subfamily.</text>
</comment>
<dbReference type="AlphaFoldDB" id="A0A2T7G5V5"/>
<dbReference type="PROSITE" id="PS51352">
    <property type="entry name" value="THIOREDOXIN_2"/>
    <property type="match status" value="1"/>
</dbReference>
<dbReference type="OrthoDB" id="9799347at2"/>